<gene>
    <name evidence="2" type="ORF">F0254_03695</name>
</gene>
<organism evidence="2 3">
    <name type="scientific">Vibrio alginolyticus</name>
    <dbReference type="NCBI Taxonomy" id="663"/>
    <lineage>
        <taxon>Bacteria</taxon>
        <taxon>Pseudomonadati</taxon>
        <taxon>Pseudomonadota</taxon>
        <taxon>Gammaproteobacteria</taxon>
        <taxon>Vibrionales</taxon>
        <taxon>Vibrionaceae</taxon>
        <taxon>Vibrio</taxon>
    </lineage>
</organism>
<dbReference type="EMBL" id="VTYF01000002">
    <property type="protein sequence ID" value="NOI07968.1"/>
    <property type="molecule type" value="Genomic_DNA"/>
</dbReference>
<dbReference type="AlphaFoldDB" id="A0A7Y4AZJ6"/>
<dbReference type="Proteomes" id="UP000532247">
    <property type="component" value="Unassembled WGS sequence"/>
</dbReference>
<comment type="caution">
    <text evidence="2">The sequence shown here is derived from an EMBL/GenBank/DDBJ whole genome shotgun (WGS) entry which is preliminary data.</text>
</comment>
<reference evidence="2 3" key="1">
    <citation type="submission" date="2019-09" db="EMBL/GenBank/DDBJ databases">
        <title>Draft genome sequencing and comparative genomics of hatchery-associated Vibrios.</title>
        <authorList>
            <person name="Kehlet-Delgado H."/>
            <person name="Mueller R.S."/>
        </authorList>
    </citation>
    <scope>NUCLEOTIDE SEQUENCE [LARGE SCALE GENOMIC DNA]</scope>
    <source>
        <strain evidence="2 3">081416A</strain>
    </source>
</reference>
<accession>A0A7Y4AZJ6</accession>
<evidence type="ECO:0000313" key="2">
    <source>
        <dbReference type="EMBL" id="NOI07968.1"/>
    </source>
</evidence>
<evidence type="ECO:0000256" key="1">
    <source>
        <dbReference type="SAM" id="Coils"/>
    </source>
</evidence>
<dbReference type="SUPFAM" id="SSF57997">
    <property type="entry name" value="Tropomyosin"/>
    <property type="match status" value="1"/>
</dbReference>
<name>A0A7Y4AZJ6_VIBAL</name>
<feature type="coiled-coil region" evidence="1">
    <location>
        <begin position="136"/>
        <end position="317"/>
    </location>
</feature>
<keyword evidence="1" id="KW-0175">Coiled coil</keyword>
<protein>
    <submittedName>
        <fullName evidence="2">Uncharacterized protein</fullName>
    </submittedName>
</protein>
<evidence type="ECO:0000313" key="3">
    <source>
        <dbReference type="Proteomes" id="UP000532247"/>
    </source>
</evidence>
<proteinExistence type="predicted"/>
<sequence length="339" mass="38472">MVNSMARPKTYTDEDLIQVANELISRGKKPSGWRIREYLQRGKSSSIQADLERLIADGRIPEAQNDIPSATTQVRTSYELPAEIQELLERKEHDISTSLRDIIIAMNDSIHTHFESITYTRIREAEAISQHAIKQKEQSEGEALDIEQTLQRATDANDELEEKNEALQSELVESQNEKSELLKNISQLTSSLNQANDKLENQQDTICGLQASLSKVEKAHSALTVQREYALNDVERLESQLTELSERYESTCIKLTESSTKLQSMTEALDNSEHKLSTVQDENTDLLVNYRILESKLHESQSNIAELKHVNHELEKQLTYFLEETDSICDAVNDSSSGH</sequence>
<dbReference type="Gene3D" id="1.10.287.1490">
    <property type="match status" value="1"/>
</dbReference>